<comment type="caution">
    <text evidence="1">The sequence shown here is derived from an EMBL/GenBank/DDBJ whole genome shotgun (WGS) entry which is preliminary data.</text>
</comment>
<protein>
    <submittedName>
        <fullName evidence="1">Uncharacterized protein</fullName>
    </submittedName>
</protein>
<accession>A0A5B7DPI0</accession>
<gene>
    <name evidence="1" type="ORF">E2C01_016617</name>
</gene>
<sequence>MTDTKRAANSSGQGRALPYPKHAHAPLAALPFAGVANRLLQDGISYSDVPFPHAGNIDADSYLCRKNI</sequence>
<dbReference type="EMBL" id="VSRR010001224">
    <property type="protein sequence ID" value="MPC23561.1"/>
    <property type="molecule type" value="Genomic_DNA"/>
</dbReference>
<dbReference type="Proteomes" id="UP000324222">
    <property type="component" value="Unassembled WGS sequence"/>
</dbReference>
<proteinExistence type="predicted"/>
<dbReference type="AlphaFoldDB" id="A0A5B7DPI0"/>
<organism evidence="1 2">
    <name type="scientific">Portunus trituberculatus</name>
    <name type="common">Swimming crab</name>
    <name type="synonym">Neptunus trituberculatus</name>
    <dbReference type="NCBI Taxonomy" id="210409"/>
    <lineage>
        <taxon>Eukaryota</taxon>
        <taxon>Metazoa</taxon>
        <taxon>Ecdysozoa</taxon>
        <taxon>Arthropoda</taxon>
        <taxon>Crustacea</taxon>
        <taxon>Multicrustacea</taxon>
        <taxon>Malacostraca</taxon>
        <taxon>Eumalacostraca</taxon>
        <taxon>Eucarida</taxon>
        <taxon>Decapoda</taxon>
        <taxon>Pleocyemata</taxon>
        <taxon>Brachyura</taxon>
        <taxon>Eubrachyura</taxon>
        <taxon>Portunoidea</taxon>
        <taxon>Portunidae</taxon>
        <taxon>Portuninae</taxon>
        <taxon>Portunus</taxon>
    </lineage>
</organism>
<name>A0A5B7DPI0_PORTR</name>
<evidence type="ECO:0000313" key="1">
    <source>
        <dbReference type="EMBL" id="MPC23561.1"/>
    </source>
</evidence>
<reference evidence="1 2" key="1">
    <citation type="submission" date="2019-05" db="EMBL/GenBank/DDBJ databases">
        <title>Another draft genome of Portunus trituberculatus and its Hox gene families provides insights of decapod evolution.</title>
        <authorList>
            <person name="Jeong J.-H."/>
            <person name="Song I."/>
            <person name="Kim S."/>
            <person name="Choi T."/>
            <person name="Kim D."/>
            <person name="Ryu S."/>
            <person name="Kim W."/>
        </authorList>
    </citation>
    <scope>NUCLEOTIDE SEQUENCE [LARGE SCALE GENOMIC DNA]</scope>
    <source>
        <tissue evidence="1">Muscle</tissue>
    </source>
</reference>
<keyword evidence="2" id="KW-1185">Reference proteome</keyword>
<evidence type="ECO:0000313" key="2">
    <source>
        <dbReference type="Proteomes" id="UP000324222"/>
    </source>
</evidence>